<dbReference type="SMART" id="SM00331">
    <property type="entry name" value="PP2C_SIG"/>
    <property type="match status" value="1"/>
</dbReference>
<feature type="region of interest" description="Disordered" evidence="3">
    <location>
        <begin position="1"/>
        <end position="35"/>
    </location>
</feature>
<dbReference type="SUPFAM" id="SSF55785">
    <property type="entry name" value="PYP-like sensor domain (PAS domain)"/>
    <property type="match status" value="1"/>
</dbReference>
<evidence type="ECO:0000256" key="1">
    <source>
        <dbReference type="ARBA" id="ARBA00022801"/>
    </source>
</evidence>
<accession>A0ABV7WGA0</accession>
<feature type="domain" description="PAC" evidence="4">
    <location>
        <begin position="249"/>
        <end position="303"/>
    </location>
</feature>
<dbReference type="SMART" id="SM00086">
    <property type="entry name" value="PAC"/>
    <property type="match status" value="1"/>
</dbReference>
<dbReference type="SUPFAM" id="SSF81606">
    <property type="entry name" value="PP2C-like"/>
    <property type="match status" value="1"/>
</dbReference>
<dbReference type="InterPro" id="IPR036457">
    <property type="entry name" value="PPM-type-like_dom_sf"/>
</dbReference>
<dbReference type="InterPro" id="IPR000014">
    <property type="entry name" value="PAS"/>
</dbReference>
<dbReference type="Proteomes" id="UP001595685">
    <property type="component" value="Unassembled WGS sequence"/>
</dbReference>
<reference evidence="6" key="1">
    <citation type="journal article" date="2019" name="Int. J. Syst. Evol. Microbiol.">
        <title>The Global Catalogue of Microorganisms (GCM) 10K type strain sequencing project: providing services to taxonomists for standard genome sequencing and annotation.</title>
        <authorList>
            <consortium name="The Broad Institute Genomics Platform"/>
            <consortium name="The Broad Institute Genome Sequencing Center for Infectious Disease"/>
            <person name="Wu L."/>
            <person name="Ma J."/>
        </authorList>
    </citation>
    <scope>NUCLEOTIDE SEQUENCE [LARGE SCALE GENOMIC DNA]</scope>
    <source>
        <strain evidence="6">NCAIM B.02333</strain>
    </source>
</reference>
<dbReference type="PANTHER" id="PTHR43156:SF2">
    <property type="entry name" value="STAGE II SPORULATION PROTEIN E"/>
    <property type="match status" value="1"/>
</dbReference>
<name>A0ABV7WGA0_9MICO</name>
<keyword evidence="6" id="KW-1185">Reference proteome</keyword>
<dbReference type="PANTHER" id="PTHR43156">
    <property type="entry name" value="STAGE II SPORULATION PROTEIN E-RELATED"/>
    <property type="match status" value="1"/>
</dbReference>
<dbReference type="InterPro" id="IPR000700">
    <property type="entry name" value="PAS-assoc_C"/>
</dbReference>
<dbReference type="Gene3D" id="3.30.450.20">
    <property type="entry name" value="PAS domain"/>
    <property type="match status" value="1"/>
</dbReference>
<dbReference type="NCBIfam" id="TIGR00229">
    <property type="entry name" value="sensory_box"/>
    <property type="match status" value="1"/>
</dbReference>
<dbReference type="EMBL" id="JBHRWW010000006">
    <property type="protein sequence ID" value="MFC3688814.1"/>
    <property type="molecule type" value="Genomic_DNA"/>
</dbReference>
<dbReference type="Gene3D" id="3.60.40.10">
    <property type="entry name" value="PPM-type phosphatase domain"/>
    <property type="match status" value="1"/>
</dbReference>
<dbReference type="RefSeq" id="WP_376985524.1">
    <property type="nucleotide sequence ID" value="NZ_JBHRWW010000006.1"/>
</dbReference>
<comment type="caution">
    <text evidence="5">The sequence shown here is derived from an EMBL/GenBank/DDBJ whole genome shotgun (WGS) entry which is preliminary data.</text>
</comment>
<feature type="coiled-coil region" evidence="2">
    <location>
        <begin position="308"/>
        <end position="335"/>
    </location>
</feature>
<evidence type="ECO:0000313" key="5">
    <source>
        <dbReference type="EMBL" id="MFC3688814.1"/>
    </source>
</evidence>
<dbReference type="InterPro" id="IPR029016">
    <property type="entry name" value="GAF-like_dom_sf"/>
</dbReference>
<dbReference type="InterPro" id="IPR052016">
    <property type="entry name" value="Bact_Sigma-Reg"/>
</dbReference>
<dbReference type="InterPro" id="IPR001932">
    <property type="entry name" value="PPM-type_phosphatase-like_dom"/>
</dbReference>
<evidence type="ECO:0000256" key="2">
    <source>
        <dbReference type="SAM" id="Coils"/>
    </source>
</evidence>
<sequence length="739" mass="77658">MAGEQGPGAEPVVAAGTPGTPPTAPAPTGPVPPPGADLAELALVTGDAPSAVLLVDLSARTVVHTNSVADQLAPGVRLPVGLDVWSDAARLRDLAGARLSDTDHPLSRLARSQPVLGQGVSAARVSELGTRREPLWVVALPMLDAPMLQQHALVVLLPMRHREAAEAAMDAAQVQAQLRDRAVLATGLAFTVADARAADQPLVWVNPAFTASTGYSFEEAVGRNCRFLQGSATDPATVAAIRAALDAGEGITTSLLNYRKDGTAFWNQLSVNPISGPDGELTHFVGIQADITTRVAADAERDRALVAERGARLEAEQARREAEQAQARLRLLAEATTRLAVTLDTAQCRQHLVDLVVPELADWVLLLSSDEHGHLREVSAKHRSGHHQKLQDYTRALRHALLPGPPTQTLLGGASARRISDYDSPTRRAERESWVSDSSMLDLSDDLGAASLLILALPGRRAGDDVMVLVRGPGSPRHSEDDLDIAVDLARRAGLILDNARLYEEQHAIAAALQSSLLPALPAVPGLTAAARYQAAASGAHVGGDFYELIALPDHAVGLAIGDVVGHDVMAAAAMGHLRGLLRACAWDAAAGSTAAVLERVDDLLAGLGIATMATLAYARLNPDPTGGWTLTHSSAGHPPLLLRHPGGEVEVLSTDPELLLGVAPQRRHAARHHLAVGSTLLAYTDGLVERHDEDLDTGLRRLAAALAAGPDDVEDLAEHLLATLASTTDDTALLVLRT</sequence>
<dbReference type="PROSITE" id="PS50113">
    <property type="entry name" value="PAC"/>
    <property type="match status" value="1"/>
</dbReference>
<organism evidence="5 6">
    <name type="scientific">Aquipuribacter hungaricus</name>
    <dbReference type="NCBI Taxonomy" id="545624"/>
    <lineage>
        <taxon>Bacteria</taxon>
        <taxon>Bacillati</taxon>
        <taxon>Actinomycetota</taxon>
        <taxon>Actinomycetes</taxon>
        <taxon>Micrococcales</taxon>
        <taxon>Intrasporangiaceae</taxon>
        <taxon>Aquipuribacter</taxon>
    </lineage>
</organism>
<evidence type="ECO:0000259" key="4">
    <source>
        <dbReference type="PROSITE" id="PS50113"/>
    </source>
</evidence>
<evidence type="ECO:0000313" key="6">
    <source>
        <dbReference type="Proteomes" id="UP001595685"/>
    </source>
</evidence>
<keyword evidence="1" id="KW-0378">Hydrolase</keyword>
<dbReference type="Gene3D" id="3.30.450.40">
    <property type="match status" value="1"/>
</dbReference>
<evidence type="ECO:0000256" key="3">
    <source>
        <dbReference type="SAM" id="MobiDB-lite"/>
    </source>
</evidence>
<dbReference type="Pfam" id="PF13426">
    <property type="entry name" value="PAS_9"/>
    <property type="match status" value="1"/>
</dbReference>
<keyword evidence="2" id="KW-0175">Coiled coil</keyword>
<gene>
    <name evidence="5" type="ORF">ACFOLH_10720</name>
</gene>
<protein>
    <submittedName>
        <fullName evidence="5">SpoIIE family protein phosphatase</fullName>
    </submittedName>
</protein>
<dbReference type="CDD" id="cd00130">
    <property type="entry name" value="PAS"/>
    <property type="match status" value="1"/>
</dbReference>
<dbReference type="InterPro" id="IPR001610">
    <property type="entry name" value="PAC"/>
</dbReference>
<proteinExistence type="predicted"/>
<feature type="compositionally biased region" description="Pro residues" evidence="3">
    <location>
        <begin position="19"/>
        <end position="35"/>
    </location>
</feature>
<dbReference type="Pfam" id="PF07228">
    <property type="entry name" value="SpoIIE"/>
    <property type="match status" value="1"/>
</dbReference>
<dbReference type="InterPro" id="IPR035965">
    <property type="entry name" value="PAS-like_dom_sf"/>
</dbReference>